<dbReference type="InterPro" id="IPR010662">
    <property type="entry name" value="RBBP9/YdeN"/>
</dbReference>
<organism evidence="1">
    <name type="scientific">Lotharella oceanica</name>
    <dbReference type="NCBI Taxonomy" id="641309"/>
    <lineage>
        <taxon>Eukaryota</taxon>
        <taxon>Sar</taxon>
        <taxon>Rhizaria</taxon>
        <taxon>Cercozoa</taxon>
        <taxon>Chlorarachniophyceae</taxon>
        <taxon>Lotharella</taxon>
    </lineage>
</organism>
<gene>
    <name evidence="1" type="ORF">LSP00402_LOCUS14772</name>
</gene>
<proteinExistence type="predicted"/>
<dbReference type="SUPFAM" id="SSF53474">
    <property type="entry name" value="alpha/beta-Hydrolases"/>
    <property type="match status" value="1"/>
</dbReference>
<dbReference type="EMBL" id="HBHP01023744">
    <property type="protein sequence ID" value="CAD9770784.1"/>
    <property type="molecule type" value="Transcribed_RNA"/>
</dbReference>
<accession>A0A7S2XDD2</accession>
<sequence>MRANWYSWLGLELAKRGVTVSMPWGGMPEPDKCRERVWKAFVRNDMLKGVSGEEEENVVVVGHSTGGDLALRLAEELKLRGLVICSAGQLSEELRDEMSEEESKDIGYYDRPWEWAKIKGNTQWIVHVHSKDDDVVPVTEAKIFQGSLQTEYTELDGHGHLLMGEFPLLLSKILCKLGFNRCAPK</sequence>
<dbReference type="InterPro" id="IPR029058">
    <property type="entry name" value="AB_hydrolase_fold"/>
</dbReference>
<dbReference type="GO" id="GO:0016787">
    <property type="term" value="F:hydrolase activity"/>
    <property type="evidence" value="ECO:0007669"/>
    <property type="project" value="InterPro"/>
</dbReference>
<name>A0A7S2XDD2_9EUKA</name>
<reference evidence="1" key="1">
    <citation type="submission" date="2021-01" db="EMBL/GenBank/DDBJ databases">
        <authorList>
            <person name="Corre E."/>
            <person name="Pelletier E."/>
            <person name="Niang G."/>
            <person name="Scheremetjew M."/>
            <person name="Finn R."/>
            <person name="Kale V."/>
            <person name="Holt S."/>
            <person name="Cochrane G."/>
            <person name="Meng A."/>
            <person name="Brown T."/>
            <person name="Cohen L."/>
        </authorList>
    </citation>
    <scope>NUCLEOTIDE SEQUENCE</scope>
    <source>
        <strain evidence="1">CCMP622</strain>
    </source>
</reference>
<evidence type="ECO:0000313" key="1">
    <source>
        <dbReference type="EMBL" id="CAD9770784.1"/>
    </source>
</evidence>
<protein>
    <submittedName>
        <fullName evidence="1">Uncharacterized protein</fullName>
    </submittedName>
</protein>
<dbReference type="AlphaFoldDB" id="A0A7S2XDD2"/>
<dbReference type="Pfam" id="PF06821">
    <property type="entry name" value="Ser_hydrolase"/>
    <property type="match status" value="1"/>
</dbReference>
<dbReference type="PANTHER" id="PTHR15394:SF3">
    <property type="entry name" value="SERINE HYDROLASE RBBP9"/>
    <property type="match status" value="1"/>
</dbReference>
<dbReference type="PANTHER" id="PTHR15394">
    <property type="entry name" value="SERINE HYDROLASE RBBP9"/>
    <property type="match status" value="1"/>
</dbReference>
<dbReference type="Gene3D" id="3.40.50.1820">
    <property type="entry name" value="alpha/beta hydrolase"/>
    <property type="match status" value="1"/>
</dbReference>